<dbReference type="AlphaFoldDB" id="A0A7R9QTS2"/>
<evidence type="ECO:0000313" key="11">
    <source>
        <dbReference type="Proteomes" id="UP000728032"/>
    </source>
</evidence>
<dbReference type="GO" id="GO:0006417">
    <property type="term" value="P:regulation of translation"/>
    <property type="evidence" value="ECO:0007669"/>
    <property type="project" value="UniProtKB-UniRule"/>
</dbReference>
<keyword evidence="3" id="KW-0479">Metal-binding</keyword>
<comment type="similarity">
    <text evidence="8">Belongs to the nanos family.</text>
</comment>
<proteinExistence type="inferred from homology"/>
<dbReference type="PROSITE" id="PS51522">
    <property type="entry name" value="ZF_NANOS"/>
    <property type="match status" value="1"/>
</dbReference>
<evidence type="ECO:0000256" key="6">
    <source>
        <dbReference type="ARBA" id="ARBA00022845"/>
    </source>
</evidence>
<evidence type="ECO:0000256" key="7">
    <source>
        <dbReference type="ARBA" id="ARBA00022884"/>
    </source>
</evidence>
<dbReference type="EMBL" id="CAJPVJ010014426">
    <property type="protein sequence ID" value="CAG2175354.1"/>
    <property type="molecule type" value="Genomic_DNA"/>
</dbReference>
<organism evidence="10">
    <name type="scientific">Oppiella nova</name>
    <dbReference type="NCBI Taxonomy" id="334625"/>
    <lineage>
        <taxon>Eukaryota</taxon>
        <taxon>Metazoa</taxon>
        <taxon>Ecdysozoa</taxon>
        <taxon>Arthropoda</taxon>
        <taxon>Chelicerata</taxon>
        <taxon>Arachnida</taxon>
        <taxon>Acari</taxon>
        <taxon>Acariformes</taxon>
        <taxon>Sarcoptiformes</taxon>
        <taxon>Oribatida</taxon>
        <taxon>Brachypylina</taxon>
        <taxon>Oppioidea</taxon>
        <taxon>Oppiidae</taxon>
        <taxon>Oppiella</taxon>
    </lineage>
</organism>
<reference evidence="10" key="1">
    <citation type="submission" date="2020-11" db="EMBL/GenBank/DDBJ databases">
        <authorList>
            <person name="Tran Van P."/>
        </authorList>
    </citation>
    <scope>NUCLEOTIDE SEQUENCE</scope>
</reference>
<name>A0A7R9QTS2_9ACAR</name>
<evidence type="ECO:0000259" key="9">
    <source>
        <dbReference type="PROSITE" id="PS51522"/>
    </source>
</evidence>
<dbReference type="GO" id="GO:0008270">
    <property type="term" value="F:zinc ion binding"/>
    <property type="evidence" value="ECO:0007669"/>
    <property type="project" value="UniProtKB-KW"/>
</dbReference>
<evidence type="ECO:0000313" key="10">
    <source>
        <dbReference type="EMBL" id="CAD7658168.1"/>
    </source>
</evidence>
<dbReference type="EMBL" id="OC929251">
    <property type="protein sequence ID" value="CAD7658168.1"/>
    <property type="molecule type" value="Genomic_DNA"/>
</dbReference>
<evidence type="ECO:0000256" key="3">
    <source>
        <dbReference type="ARBA" id="ARBA00022723"/>
    </source>
</evidence>
<dbReference type="OrthoDB" id="10010129at2759"/>
<keyword evidence="2" id="KW-0963">Cytoplasm</keyword>
<sequence length="223" mass="24941">MSPFGSPSKYSPLHWSLSRETFANTTVHSAPTLETISRSLFADNKDIIRIEFEANGKEVPIDVVSAGAAPPKHVIRYVSSAVNLVRSYEMFGKNGFTYAQLTAPVGQRLKETVAGDGNRSRNKRRIKTETHCKFCKNNNETPEMYNSHVCKDPNGVTVCPVLRNYDCPKCRSGGGDSAHTLRYCPLNKEGDKDYKPSVIKVLKNGRSADGKKRYIFFENENLM</sequence>
<keyword evidence="5" id="KW-0862">Zinc</keyword>
<dbReference type="Pfam" id="PF05741">
    <property type="entry name" value="zf-nanos"/>
    <property type="match status" value="1"/>
</dbReference>
<dbReference type="Gene3D" id="4.10.60.30">
    <property type="entry name" value="Nanos, RNA-binding domain"/>
    <property type="match status" value="1"/>
</dbReference>
<gene>
    <name evidence="10" type="ORF">ONB1V03_LOCUS14792</name>
</gene>
<dbReference type="GO" id="GO:0005737">
    <property type="term" value="C:cytoplasm"/>
    <property type="evidence" value="ECO:0007669"/>
    <property type="project" value="UniProtKB-SubCell"/>
</dbReference>
<dbReference type="InterPro" id="IPR038129">
    <property type="entry name" value="Nanos_sf"/>
</dbReference>
<feature type="domain" description="Nanos-type" evidence="9">
    <location>
        <begin position="131"/>
        <end position="186"/>
    </location>
</feature>
<dbReference type="InterPro" id="IPR024161">
    <property type="entry name" value="Znf_nanos-typ"/>
</dbReference>
<keyword evidence="11" id="KW-1185">Reference proteome</keyword>
<protein>
    <recommendedName>
        <fullName evidence="9">Nanos-type domain-containing protein</fullName>
    </recommendedName>
</protein>
<evidence type="ECO:0000256" key="1">
    <source>
        <dbReference type="ARBA" id="ARBA00004496"/>
    </source>
</evidence>
<accession>A0A7R9QTS2</accession>
<comment type="subcellular location">
    <subcellularLocation>
        <location evidence="1">Cytoplasm</location>
    </subcellularLocation>
</comment>
<evidence type="ECO:0000256" key="4">
    <source>
        <dbReference type="ARBA" id="ARBA00022771"/>
    </source>
</evidence>
<keyword evidence="4 8" id="KW-0863">Zinc-finger</keyword>
<evidence type="ECO:0000256" key="2">
    <source>
        <dbReference type="ARBA" id="ARBA00022490"/>
    </source>
</evidence>
<dbReference type="Proteomes" id="UP000728032">
    <property type="component" value="Unassembled WGS sequence"/>
</dbReference>
<evidence type="ECO:0000256" key="8">
    <source>
        <dbReference type="PROSITE-ProRule" id="PRU00855"/>
    </source>
</evidence>
<dbReference type="GO" id="GO:0003723">
    <property type="term" value="F:RNA binding"/>
    <property type="evidence" value="ECO:0007669"/>
    <property type="project" value="UniProtKB-UniRule"/>
</dbReference>
<keyword evidence="6 8" id="KW-0810">Translation regulation</keyword>
<dbReference type="InterPro" id="IPR008705">
    <property type="entry name" value="Nanos/Xcar2"/>
</dbReference>
<evidence type="ECO:0000256" key="5">
    <source>
        <dbReference type="ARBA" id="ARBA00022833"/>
    </source>
</evidence>
<keyword evidence="7 8" id="KW-0694">RNA-binding</keyword>
<dbReference type="PANTHER" id="PTHR12887">
    <property type="entry name" value="NANOS PROTEIN"/>
    <property type="match status" value="1"/>
</dbReference>